<sequence length="138" mass="15428">MENFMDSLGVLIPIFGVLLPAIIVWIVFVYNTRNDKNKYDAIVEVSKNIKDPEEIRDLIESLKDKKTKSSLDLRRSGIVTIFVGIGLFCLGYYGLGSDVIYGVGLLVAFIGVGQMIAGYIYPNQSEEINKAVENFEKK</sequence>
<dbReference type="Pfam" id="PF19762">
    <property type="entry name" value="DUF6249"/>
    <property type="match status" value="1"/>
</dbReference>
<evidence type="ECO:0000256" key="1">
    <source>
        <dbReference type="SAM" id="Phobius"/>
    </source>
</evidence>
<organism evidence="3">
    <name type="scientific">marine metagenome</name>
    <dbReference type="NCBI Taxonomy" id="408172"/>
    <lineage>
        <taxon>unclassified sequences</taxon>
        <taxon>metagenomes</taxon>
        <taxon>ecological metagenomes</taxon>
    </lineage>
</organism>
<reference evidence="3" key="1">
    <citation type="submission" date="2018-05" db="EMBL/GenBank/DDBJ databases">
        <authorList>
            <person name="Lanie J.A."/>
            <person name="Ng W.-L."/>
            <person name="Kazmierczak K.M."/>
            <person name="Andrzejewski T.M."/>
            <person name="Davidsen T.M."/>
            <person name="Wayne K.J."/>
            <person name="Tettelin H."/>
            <person name="Glass J.I."/>
            <person name="Rusch D."/>
            <person name="Podicherti R."/>
            <person name="Tsui H.-C.T."/>
            <person name="Winkler M.E."/>
        </authorList>
    </citation>
    <scope>NUCLEOTIDE SEQUENCE</scope>
</reference>
<accession>A0A381QZ48</accession>
<keyword evidence="1" id="KW-0472">Membrane</keyword>
<evidence type="ECO:0000313" key="3">
    <source>
        <dbReference type="EMBL" id="SUZ83899.1"/>
    </source>
</evidence>
<gene>
    <name evidence="3" type="ORF">METZ01_LOCUS36753</name>
</gene>
<dbReference type="AlphaFoldDB" id="A0A381QZ48"/>
<protein>
    <recommendedName>
        <fullName evidence="2">DUF6249 domain-containing protein</fullName>
    </recommendedName>
</protein>
<dbReference type="InterPro" id="IPR046216">
    <property type="entry name" value="DUF6249"/>
</dbReference>
<feature type="domain" description="DUF6249" evidence="2">
    <location>
        <begin position="11"/>
        <end position="120"/>
    </location>
</feature>
<proteinExistence type="predicted"/>
<name>A0A381QZ48_9ZZZZ</name>
<feature type="transmembrane region" description="Helical" evidence="1">
    <location>
        <begin position="99"/>
        <end position="121"/>
    </location>
</feature>
<feature type="transmembrane region" description="Helical" evidence="1">
    <location>
        <begin position="73"/>
        <end position="93"/>
    </location>
</feature>
<evidence type="ECO:0000259" key="2">
    <source>
        <dbReference type="Pfam" id="PF19762"/>
    </source>
</evidence>
<keyword evidence="1" id="KW-1133">Transmembrane helix</keyword>
<dbReference type="EMBL" id="UINC01001571">
    <property type="protein sequence ID" value="SUZ83899.1"/>
    <property type="molecule type" value="Genomic_DNA"/>
</dbReference>
<keyword evidence="1" id="KW-0812">Transmembrane</keyword>
<feature type="transmembrane region" description="Helical" evidence="1">
    <location>
        <begin position="12"/>
        <end position="30"/>
    </location>
</feature>